<reference evidence="2" key="1">
    <citation type="submission" date="2020-11" db="EMBL/GenBank/DDBJ databases">
        <authorList>
            <person name="Tran Van P."/>
        </authorList>
    </citation>
    <scope>NUCLEOTIDE SEQUENCE</scope>
</reference>
<feature type="region of interest" description="Disordered" evidence="1">
    <location>
        <begin position="819"/>
        <end position="862"/>
    </location>
</feature>
<organism evidence="2">
    <name type="scientific">Timema shepardi</name>
    <name type="common">Walking stick</name>
    <dbReference type="NCBI Taxonomy" id="629360"/>
    <lineage>
        <taxon>Eukaryota</taxon>
        <taxon>Metazoa</taxon>
        <taxon>Ecdysozoa</taxon>
        <taxon>Arthropoda</taxon>
        <taxon>Hexapoda</taxon>
        <taxon>Insecta</taxon>
        <taxon>Pterygota</taxon>
        <taxon>Neoptera</taxon>
        <taxon>Polyneoptera</taxon>
        <taxon>Phasmatodea</taxon>
        <taxon>Timematodea</taxon>
        <taxon>Timematoidea</taxon>
        <taxon>Timematidae</taxon>
        <taxon>Timema</taxon>
    </lineage>
</organism>
<dbReference type="EMBL" id="OC007750">
    <property type="protein sequence ID" value="CAD7266826.1"/>
    <property type="molecule type" value="Genomic_DNA"/>
</dbReference>
<feature type="region of interest" description="Disordered" evidence="1">
    <location>
        <begin position="40"/>
        <end position="79"/>
    </location>
</feature>
<protein>
    <submittedName>
        <fullName evidence="2">Uncharacterized protein</fullName>
    </submittedName>
</protein>
<gene>
    <name evidence="2" type="ORF">TSIB3V08_LOCUS10840</name>
</gene>
<feature type="compositionally biased region" description="Polar residues" evidence="1">
    <location>
        <begin position="822"/>
        <end position="831"/>
    </location>
</feature>
<dbReference type="AlphaFoldDB" id="A0A7R9G639"/>
<sequence length="915" mass="102828">MELTVDAAVDDVIQFGMLIYCLDTTGALYELKHTLEEPSRGSEPAFAWRESGKPFRKNHPQSTRPRFEPRSPRPQQSSFNTTSALANYATEADTCISGLREVIKLAFESKLNSSEGVRHFRKVASSRDRGFIPNTAETKKEMGGADNRKFASQRRRMEAIKVGRIEEVGGICKPEKKNGSYQSRKHRGSWRHLQAREEEWKLSKSAEEDMFCPSQGVKIKSFKFTKSIKLNGVLKLQALRKGFTLVKKQHDKGFLNIYTFQGSITRASKAFSIEIPCPLPKTGNVQCLLATHTTKLFEPKFLELLIGNIPEEDIEIVFMGLAGHVFVLAVDLATKQTPFCSHIAIIISTGSVVSVTPDPAYKSLEYATAYLPTHVATVCGVHDKILCADKVDLWLCQIQGDTHVDMKSKMLPIKGVTAVCAVVGTSKAVTVTSYGNMYQMDVELCLNEERDSLVHTPMETDVESNETCEIFEAICSATKQLETLNYEIAKENRILEGISLAMRVDHLKTYFQVKVKVHDTGHISSYIAEEHNPGTEIPNRLGNYILEMDVANSTNETYDSPTWSLNVCVNIEKESFINMIPLAHGLSRNHPFKLLMPISIQTPSVPVKLSCNLVSRLLRPSLESNRSWIIVPVADLTLDVSYFLTPRLETVALRCVNRKYNITSLTDDLLRMAQQNILGKIEINYVEQVRLNNNVDKKYELKLRHKTELKTLWVEVVKNCLHRNLKFKQSSYMEGIGEDVPKSLALYLGSSNLKLDFNPGCDTLTVLCTDLKILHAMKRYLLTLGLSGTARRVVYIDSRLFTEAKRLSAPLSHRRERADTGLVSQRATGRVTSEEQADNGLAVSQRATGRVTSEEQADNGLSVSQRATGRVITCRVIYGVESTATSTEHILNHYYRLGWPQKLPNVSQNYQYWVV</sequence>
<evidence type="ECO:0000256" key="1">
    <source>
        <dbReference type="SAM" id="MobiDB-lite"/>
    </source>
</evidence>
<evidence type="ECO:0000313" key="2">
    <source>
        <dbReference type="EMBL" id="CAD7266826.1"/>
    </source>
</evidence>
<name>A0A7R9G639_TIMSH</name>
<proteinExistence type="predicted"/>
<accession>A0A7R9G639</accession>